<sequence length="33" mass="3697">NLPSLDGFKSQLDVTLTQPVHIDNFIVKVCNIK</sequence>
<proteinExistence type="predicted"/>
<dbReference type="EMBL" id="CAJOAY010003769">
    <property type="protein sequence ID" value="CAF4039014.1"/>
    <property type="molecule type" value="Genomic_DNA"/>
</dbReference>
<reference evidence="1" key="1">
    <citation type="submission" date="2021-02" db="EMBL/GenBank/DDBJ databases">
        <authorList>
            <person name="Nowell W R."/>
        </authorList>
    </citation>
    <scope>NUCLEOTIDE SEQUENCE</scope>
</reference>
<evidence type="ECO:0000313" key="2">
    <source>
        <dbReference type="Proteomes" id="UP000663881"/>
    </source>
</evidence>
<dbReference type="AlphaFoldDB" id="A0A819QXX5"/>
<name>A0A819QXX5_9BILA</name>
<accession>A0A819QXX5</accession>
<protein>
    <submittedName>
        <fullName evidence="1">Uncharacterized protein</fullName>
    </submittedName>
</protein>
<comment type="caution">
    <text evidence="1">The sequence shown here is derived from an EMBL/GenBank/DDBJ whole genome shotgun (WGS) entry which is preliminary data.</text>
</comment>
<evidence type="ECO:0000313" key="1">
    <source>
        <dbReference type="EMBL" id="CAF4039014.1"/>
    </source>
</evidence>
<gene>
    <name evidence="1" type="ORF">OKA104_LOCUS32052</name>
</gene>
<organism evidence="1 2">
    <name type="scientific">Adineta steineri</name>
    <dbReference type="NCBI Taxonomy" id="433720"/>
    <lineage>
        <taxon>Eukaryota</taxon>
        <taxon>Metazoa</taxon>
        <taxon>Spiralia</taxon>
        <taxon>Gnathifera</taxon>
        <taxon>Rotifera</taxon>
        <taxon>Eurotatoria</taxon>
        <taxon>Bdelloidea</taxon>
        <taxon>Adinetida</taxon>
        <taxon>Adinetidae</taxon>
        <taxon>Adineta</taxon>
    </lineage>
</organism>
<feature type="non-terminal residue" evidence="1">
    <location>
        <position position="1"/>
    </location>
</feature>
<dbReference type="Proteomes" id="UP000663881">
    <property type="component" value="Unassembled WGS sequence"/>
</dbReference>